<proteinExistence type="predicted"/>
<reference evidence="1" key="1">
    <citation type="journal article" date="2014" name="Front. Microbiol.">
        <title>High frequency of phylogenetically diverse reductive dehalogenase-homologous genes in deep subseafloor sedimentary metagenomes.</title>
        <authorList>
            <person name="Kawai M."/>
            <person name="Futagami T."/>
            <person name="Toyoda A."/>
            <person name="Takaki Y."/>
            <person name="Nishi S."/>
            <person name="Hori S."/>
            <person name="Arai W."/>
            <person name="Tsubouchi T."/>
            <person name="Morono Y."/>
            <person name="Uchiyama I."/>
            <person name="Ito T."/>
            <person name="Fujiyama A."/>
            <person name="Inagaki F."/>
            <person name="Takami H."/>
        </authorList>
    </citation>
    <scope>NUCLEOTIDE SEQUENCE</scope>
    <source>
        <strain evidence="1">Expedition CK06-06</strain>
    </source>
</reference>
<organism evidence="1">
    <name type="scientific">marine sediment metagenome</name>
    <dbReference type="NCBI Taxonomy" id="412755"/>
    <lineage>
        <taxon>unclassified sequences</taxon>
        <taxon>metagenomes</taxon>
        <taxon>ecological metagenomes</taxon>
    </lineage>
</organism>
<accession>X1US02</accession>
<feature type="non-terminal residue" evidence="1">
    <location>
        <position position="1"/>
    </location>
</feature>
<dbReference type="EMBL" id="BARW01035423">
    <property type="protein sequence ID" value="GAJ20283.1"/>
    <property type="molecule type" value="Genomic_DNA"/>
</dbReference>
<protein>
    <submittedName>
        <fullName evidence="1">Uncharacterized protein</fullName>
    </submittedName>
</protein>
<gene>
    <name evidence="1" type="ORF">S12H4_55256</name>
</gene>
<evidence type="ECO:0000313" key="1">
    <source>
        <dbReference type="EMBL" id="GAJ20283.1"/>
    </source>
</evidence>
<sequence>KPVADDNIKNNVPAAAAHNIENDYAGSYPKDMGTGSKIIKGS</sequence>
<comment type="caution">
    <text evidence="1">The sequence shown here is derived from an EMBL/GenBank/DDBJ whole genome shotgun (WGS) entry which is preliminary data.</text>
</comment>
<dbReference type="AlphaFoldDB" id="X1US02"/>
<name>X1US02_9ZZZZ</name>